<evidence type="ECO:0000256" key="1">
    <source>
        <dbReference type="SAM" id="MobiDB-lite"/>
    </source>
</evidence>
<reference evidence="2" key="2">
    <citation type="submission" date="2020-10" db="EMBL/GenBank/DDBJ databases">
        <authorList>
            <person name="Peck L.D."/>
            <person name="Nowell R.W."/>
            <person name="Flood J."/>
            <person name="Ryan M.J."/>
            <person name="Barraclough T.G."/>
        </authorList>
    </citation>
    <scope>NUCLEOTIDE SEQUENCE</scope>
    <source>
        <strain evidence="2">IMI 127659i</strain>
    </source>
</reference>
<gene>
    <name evidence="2" type="ORF">H9Q72_012351</name>
</gene>
<name>A0A9P7HL38_9HYPO</name>
<feature type="region of interest" description="Disordered" evidence="1">
    <location>
        <begin position="1"/>
        <end position="30"/>
    </location>
</feature>
<dbReference type="AlphaFoldDB" id="A0A9P7HL38"/>
<organism evidence="2 3">
    <name type="scientific">Fusarium xylarioides</name>
    <dbReference type="NCBI Taxonomy" id="221167"/>
    <lineage>
        <taxon>Eukaryota</taxon>
        <taxon>Fungi</taxon>
        <taxon>Dikarya</taxon>
        <taxon>Ascomycota</taxon>
        <taxon>Pezizomycotina</taxon>
        <taxon>Sordariomycetes</taxon>
        <taxon>Hypocreomycetidae</taxon>
        <taxon>Hypocreales</taxon>
        <taxon>Nectriaceae</taxon>
        <taxon>Fusarium</taxon>
        <taxon>Fusarium fujikuroi species complex</taxon>
    </lineage>
</organism>
<protein>
    <submittedName>
        <fullName evidence="2">Uncharacterized protein</fullName>
    </submittedName>
</protein>
<evidence type="ECO:0000313" key="2">
    <source>
        <dbReference type="EMBL" id="KAG5759523.1"/>
    </source>
</evidence>
<comment type="caution">
    <text evidence="2">The sequence shown here is derived from an EMBL/GenBank/DDBJ whole genome shotgun (WGS) entry which is preliminary data.</text>
</comment>
<dbReference type="Proteomes" id="UP000750502">
    <property type="component" value="Unassembled WGS sequence"/>
</dbReference>
<dbReference type="OrthoDB" id="5068270at2759"/>
<reference evidence="2" key="1">
    <citation type="journal article" date="2020" name="bioRxiv">
        <title>Historical genomics reveals the evolutionary mechanisms behind multiple outbreaks of the host-specific coffee wilt pathogen Fusarium xylarioides.</title>
        <authorList>
            <person name="Peck D."/>
            <person name="Nowell R.W."/>
            <person name="Flood J."/>
            <person name="Ryan M.J."/>
            <person name="Barraclough T.G."/>
        </authorList>
    </citation>
    <scope>NUCLEOTIDE SEQUENCE</scope>
    <source>
        <strain evidence="2">IMI 127659i</strain>
    </source>
</reference>
<keyword evidence="3" id="KW-1185">Reference proteome</keyword>
<accession>A0A9P7HL38</accession>
<sequence>MYGNPCASDGYLPTSRDHHSPYLERDPGQRARLPIVDMPVSEEIEPAAIVRIRKEMNKRLHDQDKAHFEELQSVRAEMRAMRLDFELQIFDYRRQHEEAIVDLANQASLAGHDSM</sequence>
<feature type="compositionally biased region" description="Basic and acidic residues" evidence="1">
    <location>
        <begin position="15"/>
        <end position="29"/>
    </location>
</feature>
<dbReference type="EMBL" id="JADFTT010000651">
    <property type="protein sequence ID" value="KAG5759523.1"/>
    <property type="molecule type" value="Genomic_DNA"/>
</dbReference>
<proteinExistence type="predicted"/>
<evidence type="ECO:0000313" key="3">
    <source>
        <dbReference type="Proteomes" id="UP000750502"/>
    </source>
</evidence>